<dbReference type="GO" id="GO:0030288">
    <property type="term" value="C:outer membrane-bounded periplasmic space"/>
    <property type="evidence" value="ECO:0007669"/>
    <property type="project" value="TreeGrafter"/>
</dbReference>
<dbReference type="NCBIfam" id="TIGR02870">
    <property type="entry name" value="spore_II_D"/>
    <property type="match status" value="1"/>
</dbReference>
<reference evidence="3 4" key="1">
    <citation type="submission" date="2019-01" db="EMBL/GenBank/DDBJ databases">
        <title>Genome sequencing of strain FW100M-2.</title>
        <authorList>
            <person name="Heo J."/>
            <person name="Kim S.-J."/>
            <person name="Kim J.-S."/>
            <person name="Hong S.-B."/>
            <person name="Kwon S.-W."/>
        </authorList>
    </citation>
    <scope>NUCLEOTIDE SEQUENCE [LARGE SCALE GENOMIC DNA]</scope>
    <source>
        <strain evidence="3 4">FW100M-2</strain>
    </source>
</reference>
<feature type="compositionally biased region" description="Low complexity" evidence="1">
    <location>
        <begin position="49"/>
        <end position="87"/>
    </location>
</feature>
<dbReference type="Pfam" id="PF08486">
    <property type="entry name" value="SpoIID"/>
    <property type="match status" value="1"/>
</dbReference>
<dbReference type="EMBL" id="CP035492">
    <property type="protein sequence ID" value="QAY68572.1"/>
    <property type="molecule type" value="Genomic_DNA"/>
</dbReference>
<evidence type="ECO:0000313" key="3">
    <source>
        <dbReference type="EMBL" id="QAY68572.1"/>
    </source>
</evidence>
<dbReference type="InterPro" id="IPR014225">
    <property type="entry name" value="Spore_II_D_firmicutes"/>
</dbReference>
<evidence type="ECO:0000259" key="2">
    <source>
        <dbReference type="Pfam" id="PF08486"/>
    </source>
</evidence>
<evidence type="ECO:0000256" key="1">
    <source>
        <dbReference type="SAM" id="MobiDB-lite"/>
    </source>
</evidence>
<proteinExistence type="predicted"/>
<dbReference type="GO" id="GO:0030435">
    <property type="term" value="P:sporulation resulting in formation of a cellular spore"/>
    <property type="evidence" value="ECO:0007669"/>
    <property type="project" value="InterPro"/>
</dbReference>
<dbReference type="PANTHER" id="PTHR30032:SF4">
    <property type="entry name" value="AMIDASE ENHANCER"/>
    <property type="match status" value="1"/>
</dbReference>
<name>A0A4P6EZI7_9BACL</name>
<dbReference type="InterPro" id="IPR013693">
    <property type="entry name" value="SpoIID/LytB_N"/>
</dbReference>
<dbReference type="InterPro" id="IPR013486">
    <property type="entry name" value="SpoIID/LytB"/>
</dbReference>
<feature type="region of interest" description="Disordered" evidence="1">
    <location>
        <begin position="33"/>
        <end position="87"/>
    </location>
</feature>
<organism evidence="3 4">
    <name type="scientific">Paenibacillus protaetiae</name>
    <dbReference type="NCBI Taxonomy" id="2509456"/>
    <lineage>
        <taxon>Bacteria</taxon>
        <taxon>Bacillati</taxon>
        <taxon>Bacillota</taxon>
        <taxon>Bacilli</taxon>
        <taxon>Bacillales</taxon>
        <taxon>Paenibacillaceae</taxon>
        <taxon>Paenibacillus</taxon>
    </lineage>
</organism>
<dbReference type="PANTHER" id="PTHR30032">
    <property type="entry name" value="N-ACETYLMURAMOYL-L-ALANINE AMIDASE-RELATED"/>
    <property type="match status" value="1"/>
</dbReference>
<dbReference type="KEGG" id="pprt:ET464_16375"/>
<feature type="domain" description="Sporulation stage II protein D amidase enhancer LytB N-terminal" evidence="2">
    <location>
        <begin position="100"/>
        <end position="205"/>
    </location>
</feature>
<gene>
    <name evidence="3" type="primary">spoIID</name>
    <name evidence="3" type="ORF">ET464_16375</name>
</gene>
<dbReference type="OrthoDB" id="9794671at2"/>
<dbReference type="InterPro" id="IPR051922">
    <property type="entry name" value="Bact_Sporulation_Assoc"/>
</dbReference>
<sequence length="376" mass="40585">MAGISLLLIQLILAERLAPWQLTARSVMPDQVQAAHLQQPAGGDDRRPAPAVQAPAASGSQPSAQPRHAAAVSGGTAGASAGEAPAGSKQDPIVRVYLTKEKRIESVPLETYVKGAVAGEMPIDFEPEALKAQAIAARTYIVRRLEKNDRSGVPVAGADVTDTEQHQMYVPLSRLGSNWPEAQREADLAKLSKAVEDTKGLVVAYGDEPIEAVFFSTSNGYTENSEDYWQESIPYLRSVASPWDKELSPAYKETVTFTLSDFYSKLGISPAGKSKSPAIKVLKWTDGKRIAEVRIAGREFSGREVREKLELASAQFAWKVKGDSIVITTYGSGHGIGMSQWGADGMAKEGRSAEQILAYYYTGTKVEQASKLVNRS</sequence>
<dbReference type="Proteomes" id="UP000293568">
    <property type="component" value="Chromosome"/>
</dbReference>
<keyword evidence="4" id="KW-1185">Reference proteome</keyword>
<accession>A0A4P6EZI7</accession>
<dbReference type="AlphaFoldDB" id="A0A4P6EZI7"/>
<protein>
    <submittedName>
        <fullName evidence="3">Stage II sporulation protein D</fullName>
    </submittedName>
</protein>
<evidence type="ECO:0000313" key="4">
    <source>
        <dbReference type="Proteomes" id="UP000293568"/>
    </source>
</evidence>
<dbReference type="NCBIfam" id="TIGR02669">
    <property type="entry name" value="SpoIID_LytB"/>
    <property type="match status" value="1"/>
</dbReference>